<dbReference type="GeneID" id="4705572"/>
<gene>
    <name evidence="2" type="ORF">ACLA_007180</name>
</gene>
<dbReference type="HOGENOM" id="CLU_197741_0_0_1"/>
<evidence type="ECO:0000313" key="2">
    <source>
        <dbReference type="EMBL" id="EAW11959.1"/>
    </source>
</evidence>
<keyword evidence="3" id="KW-1185">Reference proteome</keyword>
<dbReference type="KEGG" id="act:ACLA_007180"/>
<dbReference type="VEuPathDB" id="FungiDB:ACLA_007180"/>
<protein>
    <submittedName>
        <fullName evidence="2">Uncharacterized protein</fullName>
    </submittedName>
</protein>
<sequence>MPFRASINDSSSTYSASSKASTLKGVETMHKKWFAMKTKSAKPSFSLSPTEALHNEAVASYFSMR</sequence>
<feature type="region of interest" description="Disordered" evidence="1">
    <location>
        <begin position="1"/>
        <end position="22"/>
    </location>
</feature>
<dbReference type="EMBL" id="DS027051">
    <property type="protein sequence ID" value="EAW11959.1"/>
    <property type="molecule type" value="Genomic_DNA"/>
</dbReference>
<feature type="compositionally biased region" description="Low complexity" evidence="1">
    <location>
        <begin position="1"/>
        <end position="21"/>
    </location>
</feature>
<reference evidence="2 3" key="1">
    <citation type="journal article" date="2008" name="PLoS Genet.">
        <title>Genomic islands in the pathogenic filamentous fungus Aspergillus fumigatus.</title>
        <authorList>
            <person name="Fedorova N.D."/>
            <person name="Khaldi N."/>
            <person name="Joardar V.S."/>
            <person name="Maiti R."/>
            <person name="Amedeo P."/>
            <person name="Anderson M.J."/>
            <person name="Crabtree J."/>
            <person name="Silva J.C."/>
            <person name="Badger J.H."/>
            <person name="Albarraq A."/>
            <person name="Angiuoli S."/>
            <person name="Bussey H."/>
            <person name="Bowyer P."/>
            <person name="Cotty P.J."/>
            <person name="Dyer P.S."/>
            <person name="Egan A."/>
            <person name="Galens K."/>
            <person name="Fraser-Liggett C.M."/>
            <person name="Haas B.J."/>
            <person name="Inman J.M."/>
            <person name="Kent R."/>
            <person name="Lemieux S."/>
            <person name="Malavazi I."/>
            <person name="Orvis J."/>
            <person name="Roemer T."/>
            <person name="Ronning C.M."/>
            <person name="Sundaram J.P."/>
            <person name="Sutton G."/>
            <person name="Turner G."/>
            <person name="Venter J.C."/>
            <person name="White O.R."/>
            <person name="Whitty B.R."/>
            <person name="Youngman P."/>
            <person name="Wolfe K.H."/>
            <person name="Goldman G.H."/>
            <person name="Wortman J.R."/>
            <person name="Jiang B."/>
            <person name="Denning D.W."/>
            <person name="Nierman W.C."/>
        </authorList>
    </citation>
    <scope>NUCLEOTIDE SEQUENCE [LARGE SCALE GENOMIC DNA]</scope>
    <source>
        <strain evidence="3">ATCC 1007 / CBS 513.65 / DSM 816 / NCTC 3887 / NRRL 1</strain>
    </source>
</reference>
<dbReference type="RefSeq" id="XP_001273385.1">
    <property type="nucleotide sequence ID" value="XM_001273384.1"/>
</dbReference>
<evidence type="ECO:0000313" key="3">
    <source>
        <dbReference type="Proteomes" id="UP000006701"/>
    </source>
</evidence>
<dbReference type="Proteomes" id="UP000006701">
    <property type="component" value="Unassembled WGS sequence"/>
</dbReference>
<dbReference type="OMA" id="KAYINAN"/>
<organism evidence="2 3">
    <name type="scientific">Aspergillus clavatus (strain ATCC 1007 / CBS 513.65 / DSM 816 / NCTC 3887 / NRRL 1 / QM 1276 / 107)</name>
    <dbReference type="NCBI Taxonomy" id="344612"/>
    <lineage>
        <taxon>Eukaryota</taxon>
        <taxon>Fungi</taxon>
        <taxon>Dikarya</taxon>
        <taxon>Ascomycota</taxon>
        <taxon>Pezizomycotina</taxon>
        <taxon>Eurotiomycetes</taxon>
        <taxon>Eurotiomycetidae</taxon>
        <taxon>Eurotiales</taxon>
        <taxon>Aspergillaceae</taxon>
        <taxon>Aspergillus</taxon>
        <taxon>Aspergillus subgen. Fumigati</taxon>
    </lineage>
</organism>
<dbReference type="OrthoDB" id="4366014at2759"/>
<dbReference type="AlphaFoldDB" id="A1CDN2"/>
<proteinExistence type="predicted"/>
<accession>A1CDN2</accession>
<evidence type="ECO:0000256" key="1">
    <source>
        <dbReference type="SAM" id="MobiDB-lite"/>
    </source>
</evidence>
<name>A1CDN2_ASPCL</name>